<name>A0ABQ6JEN1_9ACTN</name>
<dbReference type="EMBL" id="BSUZ01000001">
    <property type="protein sequence ID" value="GMA85236.1"/>
    <property type="molecule type" value="Genomic_DNA"/>
</dbReference>
<evidence type="ECO:0008006" key="3">
    <source>
        <dbReference type="Google" id="ProtNLM"/>
    </source>
</evidence>
<gene>
    <name evidence="1" type="ORF">GCM10025868_04860</name>
</gene>
<keyword evidence="2" id="KW-1185">Reference proteome</keyword>
<comment type="caution">
    <text evidence="1">The sequence shown here is derived from an EMBL/GenBank/DDBJ whole genome shotgun (WGS) entry which is preliminary data.</text>
</comment>
<accession>A0ABQ6JEN1</accession>
<proteinExistence type="predicted"/>
<protein>
    <recommendedName>
        <fullName evidence="3">Peptidase S9 prolyl oligopeptidase catalytic domain-containing protein</fullName>
    </recommendedName>
</protein>
<dbReference type="InterPro" id="IPR029058">
    <property type="entry name" value="AB_hydrolase_fold"/>
</dbReference>
<organism evidence="1 2">
    <name type="scientific">Angustibacter aerolatus</name>
    <dbReference type="NCBI Taxonomy" id="1162965"/>
    <lineage>
        <taxon>Bacteria</taxon>
        <taxon>Bacillati</taxon>
        <taxon>Actinomycetota</taxon>
        <taxon>Actinomycetes</taxon>
        <taxon>Kineosporiales</taxon>
        <taxon>Kineosporiaceae</taxon>
    </lineage>
</organism>
<dbReference type="SUPFAM" id="SSF53474">
    <property type="entry name" value="alpha/beta-Hydrolases"/>
    <property type="match status" value="1"/>
</dbReference>
<reference evidence="2" key="1">
    <citation type="journal article" date="2019" name="Int. J. Syst. Evol. Microbiol.">
        <title>The Global Catalogue of Microorganisms (GCM) 10K type strain sequencing project: providing services to taxonomists for standard genome sequencing and annotation.</title>
        <authorList>
            <consortium name="The Broad Institute Genomics Platform"/>
            <consortium name="The Broad Institute Genome Sequencing Center for Infectious Disease"/>
            <person name="Wu L."/>
            <person name="Ma J."/>
        </authorList>
    </citation>
    <scope>NUCLEOTIDE SEQUENCE [LARGE SCALE GENOMIC DNA]</scope>
    <source>
        <strain evidence="2">NBRC 108730</strain>
    </source>
</reference>
<sequence>MLIVHSDADEYVPNGPSLALAAARPDVVRAEPWQQGRHTKEWNTDPARWEAVVGGFVDEVLSRPAG</sequence>
<evidence type="ECO:0000313" key="1">
    <source>
        <dbReference type="EMBL" id="GMA85236.1"/>
    </source>
</evidence>
<evidence type="ECO:0000313" key="2">
    <source>
        <dbReference type="Proteomes" id="UP001157017"/>
    </source>
</evidence>
<dbReference type="Proteomes" id="UP001157017">
    <property type="component" value="Unassembled WGS sequence"/>
</dbReference>